<evidence type="ECO:0000259" key="6">
    <source>
        <dbReference type="PROSITE" id="PS50089"/>
    </source>
</evidence>
<keyword evidence="7" id="KW-1185">Reference proteome</keyword>
<keyword evidence="5" id="KW-0812">Transmembrane</keyword>
<dbReference type="Gene3D" id="3.30.40.10">
    <property type="entry name" value="Zinc/RING finger domain, C3HC4 (zinc finger)"/>
    <property type="match status" value="1"/>
</dbReference>
<sequence>MGFPVGYTEVFIPTLFIHTLTLLTVIRKILFNLFNYMGMPDFLEPGPATIEPPPAAPRITTTPPLSAILTRELLPLVHVSKEQEESRESCAVCLYEFSNGEEIRWLSNCNHIFHKDCVDRWIDLDHRTCPLCRTPFLLHDLLDQFNQRLLLAADSSDLLQYVDHYNYTEFAPL</sequence>
<gene>
    <name evidence="8" type="primary">LOC110788929</name>
</gene>
<keyword evidence="3" id="KW-0862">Zinc</keyword>
<evidence type="ECO:0000256" key="3">
    <source>
        <dbReference type="ARBA" id="ARBA00022833"/>
    </source>
</evidence>
<accession>A0A9R0JWM1</accession>
<dbReference type="GO" id="GO:0061630">
    <property type="term" value="F:ubiquitin protein ligase activity"/>
    <property type="evidence" value="ECO:0000318"/>
    <property type="project" value="GO_Central"/>
</dbReference>
<keyword evidence="1" id="KW-0479">Metal-binding</keyword>
<dbReference type="RefSeq" id="XP_021849255.1">
    <property type="nucleotide sequence ID" value="XM_021993563.2"/>
</dbReference>
<dbReference type="OrthoDB" id="8062037at2759"/>
<dbReference type="SMART" id="SM00184">
    <property type="entry name" value="RING"/>
    <property type="match status" value="1"/>
</dbReference>
<feature type="transmembrane region" description="Helical" evidence="5">
    <location>
        <begin position="12"/>
        <end position="30"/>
    </location>
</feature>
<dbReference type="InterPro" id="IPR013083">
    <property type="entry name" value="Znf_RING/FYVE/PHD"/>
</dbReference>
<evidence type="ECO:0000256" key="4">
    <source>
        <dbReference type="PROSITE-ProRule" id="PRU00175"/>
    </source>
</evidence>
<keyword evidence="2 4" id="KW-0863">Zinc-finger</keyword>
<feature type="domain" description="RING-type" evidence="6">
    <location>
        <begin position="90"/>
        <end position="133"/>
    </location>
</feature>
<dbReference type="Pfam" id="PF13639">
    <property type="entry name" value="zf-RING_2"/>
    <property type="match status" value="1"/>
</dbReference>
<dbReference type="PANTHER" id="PTHR45969">
    <property type="entry name" value="RING ZINC FINGER PROTEIN-RELATED"/>
    <property type="match status" value="1"/>
</dbReference>
<proteinExistence type="predicted"/>
<reference evidence="7" key="1">
    <citation type="journal article" date="2021" name="Nat. Commun.">
        <title>Genomic analyses provide insights into spinach domestication and the genetic basis of agronomic traits.</title>
        <authorList>
            <person name="Cai X."/>
            <person name="Sun X."/>
            <person name="Xu C."/>
            <person name="Sun H."/>
            <person name="Wang X."/>
            <person name="Ge C."/>
            <person name="Zhang Z."/>
            <person name="Wang Q."/>
            <person name="Fei Z."/>
            <person name="Jiao C."/>
            <person name="Wang Q."/>
        </authorList>
    </citation>
    <scope>NUCLEOTIDE SEQUENCE [LARGE SCALE GENOMIC DNA]</scope>
    <source>
        <strain evidence="7">cv. Varoflay</strain>
    </source>
</reference>
<evidence type="ECO:0000256" key="1">
    <source>
        <dbReference type="ARBA" id="ARBA00022723"/>
    </source>
</evidence>
<reference evidence="8" key="2">
    <citation type="submission" date="2025-08" db="UniProtKB">
        <authorList>
            <consortium name="RefSeq"/>
        </authorList>
    </citation>
    <scope>IDENTIFICATION</scope>
    <source>
        <tissue evidence="8">Leaf</tissue>
    </source>
</reference>
<organism evidence="7 8">
    <name type="scientific">Spinacia oleracea</name>
    <name type="common">Spinach</name>
    <dbReference type="NCBI Taxonomy" id="3562"/>
    <lineage>
        <taxon>Eukaryota</taxon>
        <taxon>Viridiplantae</taxon>
        <taxon>Streptophyta</taxon>
        <taxon>Embryophyta</taxon>
        <taxon>Tracheophyta</taxon>
        <taxon>Spermatophyta</taxon>
        <taxon>Magnoliopsida</taxon>
        <taxon>eudicotyledons</taxon>
        <taxon>Gunneridae</taxon>
        <taxon>Pentapetalae</taxon>
        <taxon>Caryophyllales</taxon>
        <taxon>Chenopodiaceae</taxon>
        <taxon>Chenopodioideae</taxon>
        <taxon>Anserineae</taxon>
        <taxon>Spinacia</taxon>
    </lineage>
</organism>
<dbReference type="GO" id="GO:0008270">
    <property type="term" value="F:zinc ion binding"/>
    <property type="evidence" value="ECO:0007669"/>
    <property type="project" value="UniProtKB-KW"/>
</dbReference>
<keyword evidence="5" id="KW-0472">Membrane</keyword>
<dbReference type="AlphaFoldDB" id="A0A9R0JWM1"/>
<dbReference type="InterPro" id="IPR001841">
    <property type="entry name" value="Znf_RING"/>
</dbReference>
<keyword evidence="5" id="KW-1133">Transmembrane helix</keyword>
<protein>
    <submittedName>
        <fullName evidence="8">Brassinosteroid-responsive RING protein 1-like</fullName>
    </submittedName>
</protein>
<evidence type="ECO:0000313" key="7">
    <source>
        <dbReference type="Proteomes" id="UP000813463"/>
    </source>
</evidence>
<dbReference type="KEGG" id="soe:110788929"/>
<dbReference type="SUPFAM" id="SSF57850">
    <property type="entry name" value="RING/U-box"/>
    <property type="match status" value="1"/>
</dbReference>
<dbReference type="PANTHER" id="PTHR45969:SF33">
    <property type="entry name" value="RING ZINC FINGER PROTEIN-RELATED"/>
    <property type="match status" value="1"/>
</dbReference>
<evidence type="ECO:0000256" key="2">
    <source>
        <dbReference type="ARBA" id="ARBA00022771"/>
    </source>
</evidence>
<name>A0A9R0JWM1_SPIOL</name>
<evidence type="ECO:0000313" key="8">
    <source>
        <dbReference type="RefSeq" id="XP_021849255.1"/>
    </source>
</evidence>
<evidence type="ECO:0000256" key="5">
    <source>
        <dbReference type="SAM" id="Phobius"/>
    </source>
</evidence>
<dbReference type="PROSITE" id="PS50089">
    <property type="entry name" value="ZF_RING_2"/>
    <property type="match status" value="1"/>
</dbReference>
<dbReference type="GO" id="GO:0016567">
    <property type="term" value="P:protein ubiquitination"/>
    <property type="evidence" value="ECO:0000318"/>
    <property type="project" value="GO_Central"/>
</dbReference>
<dbReference type="GeneID" id="110788929"/>
<dbReference type="Proteomes" id="UP000813463">
    <property type="component" value="Chromosome 2"/>
</dbReference>